<sequence length="233" mass="25617">MTVRVEGDAARHEVWIFGFGSLIWRAGFAYQKRVEGYIKDYRRVFHQGSTDHRGTPEAPGRVVTLEHSPGNQCWGAAYLIAGTYDEQQKTLAYLEWREKQYDLRVRVDVFGRDSSEVPTVRGALTYIASADRAKNLNYAGPAPREGIAQQIASAVGPSGPNDEYLYGLARALKQMGVHEEELVWLEKRVKAIKDASGSGITLQSVPHGDATSDSHGCICATTADLTAPDMTAD</sequence>
<evidence type="ECO:0000313" key="4">
    <source>
        <dbReference type="Proteomes" id="UP001314263"/>
    </source>
</evidence>
<evidence type="ECO:0000313" key="3">
    <source>
        <dbReference type="EMBL" id="CAK0783220.1"/>
    </source>
</evidence>
<dbReference type="PANTHER" id="PTHR12192:SF2">
    <property type="entry name" value="GLUTATHIONE-SPECIFIC GAMMA-GLUTAMYLCYCLOTRANSFERASE 2"/>
    <property type="match status" value="1"/>
</dbReference>
<keyword evidence="4" id="KW-1185">Reference proteome</keyword>
<dbReference type="EMBL" id="CAUYUE010000008">
    <property type="protein sequence ID" value="CAK0783220.1"/>
    <property type="molecule type" value="Genomic_DNA"/>
</dbReference>
<dbReference type="InterPro" id="IPR013024">
    <property type="entry name" value="GGCT-like"/>
</dbReference>
<dbReference type="GO" id="GO:0005737">
    <property type="term" value="C:cytoplasm"/>
    <property type="evidence" value="ECO:0007669"/>
    <property type="project" value="TreeGrafter"/>
</dbReference>
<dbReference type="EC" id="4.3.2.7" evidence="1"/>
<protein>
    <recommendedName>
        <fullName evidence="1">glutathione-specific gamma-glutamylcyclotransferase</fullName>
        <ecNumber evidence="1">4.3.2.7</ecNumber>
    </recommendedName>
</protein>
<dbReference type="Pfam" id="PF04752">
    <property type="entry name" value="ChaC"/>
    <property type="match status" value="1"/>
</dbReference>
<evidence type="ECO:0000256" key="2">
    <source>
        <dbReference type="ARBA" id="ARBA00023239"/>
    </source>
</evidence>
<dbReference type="Proteomes" id="UP001314263">
    <property type="component" value="Unassembled WGS sequence"/>
</dbReference>
<evidence type="ECO:0000256" key="1">
    <source>
        <dbReference type="ARBA" id="ARBA00012344"/>
    </source>
</evidence>
<gene>
    <name evidence="3" type="ORF">CVIRNUC_006419</name>
</gene>
<dbReference type="CDD" id="cd06661">
    <property type="entry name" value="GGCT_like"/>
    <property type="match status" value="1"/>
</dbReference>
<comment type="caution">
    <text evidence="3">The sequence shown here is derived from an EMBL/GenBank/DDBJ whole genome shotgun (WGS) entry which is preliminary data.</text>
</comment>
<dbReference type="PANTHER" id="PTHR12192">
    <property type="entry name" value="CATION TRANSPORT PROTEIN CHAC-RELATED"/>
    <property type="match status" value="1"/>
</dbReference>
<proteinExistence type="predicted"/>
<organism evidence="3 4">
    <name type="scientific">Coccomyxa viridis</name>
    <dbReference type="NCBI Taxonomy" id="1274662"/>
    <lineage>
        <taxon>Eukaryota</taxon>
        <taxon>Viridiplantae</taxon>
        <taxon>Chlorophyta</taxon>
        <taxon>core chlorophytes</taxon>
        <taxon>Trebouxiophyceae</taxon>
        <taxon>Trebouxiophyceae incertae sedis</taxon>
        <taxon>Coccomyxaceae</taxon>
        <taxon>Coccomyxa</taxon>
    </lineage>
</organism>
<name>A0AAV1I9Q7_9CHLO</name>
<accession>A0AAV1I9Q7</accession>
<dbReference type="GO" id="GO:0061928">
    <property type="term" value="F:glutathione specific gamma-glutamylcyclotransferase activity"/>
    <property type="evidence" value="ECO:0007669"/>
    <property type="project" value="UniProtKB-EC"/>
</dbReference>
<dbReference type="AlphaFoldDB" id="A0AAV1I9Q7"/>
<keyword evidence="2" id="KW-0456">Lyase</keyword>
<dbReference type="Gene3D" id="3.10.490.10">
    <property type="entry name" value="Gamma-glutamyl cyclotransferase-like"/>
    <property type="match status" value="1"/>
</dbReference>
<reference evidence="3 4" key="1">
    <citation type="submission" date="2023-10" db="EMBL/GenBank/DDBJ databases">
        <authorList>
            <person name="Maclean D."/>
            <person name="Macfadyen A."/>
        </authorList>
    </citation>
    <scope>NUCLEOTIDE SEQUENCE [LARGE SCALE GENOMIC DNA]</scope>
</reference>
<dbReference type="InterPro" id="IPR006840">
    <property type="entry name" value="ChaC"/>
</dbReference>
<dbReference type="InterPro" id="IPR036568">
    <property type="entry name" value="GGCT-like_sf"/>
</dbReference>
<dbReference type="GO" id="GO:0006751">
    <property type="term" value="P:glutathione catabolic process"/>
    <property type="evidence" value="ECO:0007669"/>
    <property type="project" value="InterPro"/>
</dbReference>
<dbReference type="SUPFAM" id="SSF110857">
    <property type="entry name" value="Gamma-glutamyl cyclotransferase-like"/>
    <property type="match status" value="1"/>
</dbReference>